<dbReference type="InterPro" id="IPR052193">
    <property type="entry name" value="Peptidase_C59"/>
</dbReference>
<evidence type="ECO:0000259" key="3">
    <source>
        <dbReference type="Pfam" id="PF02275"/>
    </source>
</evidence>
<dbReference type="GO" id="GO:0016787">
    <property type="term" value="F:hydrolase activity"/>
    <property type="evidence" value="ECO:0007669"/>
    <property type="project" value="UniProtKB-KW"/>
</dbReference>
<protein>
    <submittedName>
        <fullName evidence="4">Linear amide C-N hydrolase</fullName>
    </submittedName>
</protein>
<organism evidence="4 5">
    <name type="scientific">Hydrogenovibrio thermophilus</name>
    <dbReference type="NCBI Taxonomy" id="265883"/>
    <lineage>
        <taxon>Bacteria</taxon>
        <taxon>Pseudomonadati</taxon>
        <taxon>Pseudomonadota</taxon>
        <taxon>Gammaproteobacteria</taxon>
        <taxon>Thiotrichales</taxon>
        <taxon>Piscirickettsiaceae</taxon>
        <taxon>Hydrogenovibrio</taxon>
    </lineage>
</organism>
<dbReference type="KEGG" id="htr:EPV75_08335"/>
<evidence type="ECO:0000313" key="4">
    <source>
        <dbReference type="EMBL" id="QAB16478.1"/>
    </source>
</evidence>
<dbReference type="SUPFAM" id="SSF56235">
    <property type="entry name" value="N-terminal nucleophile aminohydrolases (Ntn hydrolases)"/>
    <property type="match status" value="1"/>
</dbReference>
<dbReference type="PANTHER" id="PTHR35527">
    <property type="entry name" value="CHOLOYLGLYCINE HYDROLASE"/>
    <property type="match status" value="1"/>
</dbReference>
<dbReference type="Gene3D" id="3.60.60.10">
    <property type="entry name" value="Penicillin V Acylase, Chain A"/>
    <property type="match status" value="1"/>
</dbReference>
<keyword evidence="5" id="KW-1185">Reference proteome</keyword>
<dbReference type="CDD" id="cd01902">
    <property type="entry name" value="Ntn_CGH"/>
    <property type="match status" value="1"/>
</dbReference>
<accession>A0A410H6D4</accession>
<dbReference type="EMBL" id="CP035033">
    <property type="protein sequence ID" value="QAB16478.1"/>
    <property type="molecule type" value="Genomic_DNA"/>
</dbReference>
<gene>
    <name evidence="4" type="ORF">EPV75_08335</name>
</gene>
<evidence type="ECO:0000256" key="1">
    <source>
        <dbReference type="ARBA" id="ARBA00006625"/>
    </source>
</evidence>
<dbReference type="InterPro" id="IPR029055">
    <property type="entry name" value="Ntn_hydrolases_N"/>
</dbReference>
<reference evidence="4 5" key="1">
    <citation type="journal article" date="2018" name="Environ. Microbiol.">
        <title>Genomes of ubiquitous marine and hypersaline Hydrogenovibrio, Thiomicrorhabdus and Thiomicrospira spp. encode a diversity of mechanisms to sustain chemolithoautotrophy in heterogeneous environments.</title>
        <authorList>
            <person name="Scott K.M."/>
            <person name="Williams J."/>
            <person name="Porter C.M.B."/>
            <person name="Russel S."/>
            <person name="Harmer T.L."/>
            <person name="Paul J.H."/>
            <person name="Antonen K.M."/>
            <person name="Bridges M.K."/>
            <person name="Camper G.J."/>
            <person name="Campla C.K."/>
            <person name="Casella L.G."/>
            <person name="Chase E."/>
            <person name="Conrad J.W."/>
            <person name="Cruz M.C."/>
            <person name="Dunlap D.S."/>
            <person name="Duran L."/>
            <person name="Fahsbender E.M."/>
            <person name="Goldsmith D.B."/>
            <person name="Keeley R.F."/>
            <person name="Kondoff M.R."/>
            <person name="Kussy B.I."/>
            <person name="Lane M.K."/>
            <person name="Lawler S."/>
            <person name="Leigh B.A."/>
            <person name="Lewis C."/>
            <person name="Lostal L.M."/>
            <person name="Marking D."/>
            <person name="Mancera P.A."/>
            <person name="McClenthan E.C."/>
            <person name="McIntyre E.A."/>
            <person name="Mine J.A."/>
            <person name="Modi S."/>
            <person name="Moore B.D."/>
            <person name="Morgan W.A."/>
            <person name="Nelson K.M."/>
            <person name="Nguyen K.N."/>
            <person name="Ogburn N."/>
            <person name="Parrino D.G."/>
            <person name="Pedapudi A.D."/>
            <person name="Pelham R.P."/>
            <person name="Preece A.M."/>
            <person name="Rampersad E.A."/>
            <person name="Richardson J.C."/>
            <person name="Rodgers C.M."/>
            <person name="Schaffer B.L."/>
            <person name="Sheridan N.E."/>
            <person name="Solone M.R."/>
            <person name="Staley Z.R."/>
            <person name="Tabuchi M."/>
            <person name="Waide R.J."/>
            <person name="Wanjugi P.W."/>
            <person name="Young S."/>
            <person name="Clum A."/>
            <person name="Daum C."/>
            <person name="Huntemann M."/>
            <person name="Ivanova N."/>
            <person name="Kyrpides N."/>
            <person name="Mikhailova N."/>
            <person name="Palaniappan K."/>
            <person name="Pillay M."/>
            <person name="Reddy T.B.K."/>
            <person name="Shapiro N."/>
            <person name="Stamatis D."/>
            <person name="Varghese N."/>
            <person name="Woyke T."/>
            <person name="Boden R."/>
            <person name="Freyermuth S.K."/>
            <person name="Kerfeld C.A."/>
        </authorList>
    </citation>
    <scope>NUCLEOTIDE SEQUENCE [LARGE SCALE GENOMIC DNA]</scope>
    <source>
        <strain evidence="4 5">JR-2</strain>
    </source>
</reference>
<comment type="similarity">
    <text evidence="1">Belongs to the peptidase C59 family.</text>
</comment>
<dbReference type="PANTHER" id="PTHR35527:SF2">
    <property type="entry name" value="HYDROLASE"/>
    <property type="match status" value="1"/>
</dbReference>
<sequence>MTINQVWACTRVVYLGENDQIMTGRSMDWKYDIGTNLWVFPRGMTRNGVGGPNSLQWVSKYGSVIATGYDVSTTDGLNEKGLAANLLWLAESNYPTVQKGQHPISVSVWAQYLLDNFATVSEAVEALRNKPLVVVTDKVPGQNRQASLHLAISDATGDSAIIEYIDGKQVIHHGRQYQVMTNSPTYDKQLAMEEYWKDIGGTTMLPGSNRSPDRFARAQFYINAIPQKTTLNKALASVLSVMRNVSVPYGLHTADAPEISSTRWRTAIDHKRKLYFFESALAASGFWTDLNKLDFSKETGQVKKLELGPDQARVLHGEVSGHYVTSKPFKFEGLSAEELSY</sequence>
<proteinExistence type="inferred from homology"/>
<feature type="domain" description="Choloylglycine hydrolase/NAAA C-terminal" evidence="3">
    <location>
        <begin position="9"/>
        <end position="290"/>
    </location>
</feature>
<dbReference type="Pfam" id="PF02275">
    <property type="entry name" value="CBAH"/>
    <property type="match status" value="1"/>
</dbReference>
<keyword evidence="2 4" id="KW-0378">Hydrolase</keyword>
<dbReference type="Proteomes" id="UP000285478">
    <property type="component" value="Chromosome"/>
</dbReference>
<evidence type="ECO:0000313" key="5">
    <source>
        <dbReference type="Proteomes" id="UP000285478"/>
    </source>
</evidence>
<evidence type="ECO:0000256" key="2">
    <source>
        <dbReference type="ARBA" id="ARBA00022801"/>
    </source>
</evidence>
<name>A0A410H6D4_9GAMM</name>
<dbReference type="AlphaFoldDB" id="A0A410H6D4"/>
<dbReference type="InterPro" id="IPR029132">
    <property type="entry name" value="CBAH/NAAA_C"/>
</dbReference>